<dbReference type="SUPFAM" id="SSF51219">
    <property type="entry name" value="TRAP-like"/>
    <property type="match status" value="1"/>
</dbReference>
<reference evidence="1" key="1">
    <citation type="journal article" name="DNA Res.">
        <title>The physiological potential of anammox bacteria as revealed by their core genome structure.</title>
        <authorList>
            <person name="Okubo T."/>
            <person name="Toyoda A."/>
            <person name="Fukuhara K."/>
            <person name="Uchiyama I."/>
            <person name="Harigaya Y."/>
            <person name="Kuroiwa M."/>
            <person name="Suzuki T."/>
            <person name="Murakami Y."/>
            <person name="Suwa Y."/>
            <person name="Takami H."/>
        </authorList>
    </citation>
    <scope>NUCLEOTIDE SEQUENCE</scope>
    <source>
        <strain evidence="1">317325-2</strain>
    </source>
</reference>
<dbReference type="Pfam" id="PF01987">
    <property type="entry name" value="AIM24"/>
    <property type="match status" value="1"/>
</dbReference>
<dbReference type="InterPro" id="IPR002838">
    <property type="entry name" value="AIM24"/>
</dbReference>
<organism evidence="1 2">
    <name type="scientific">Candidatus Nitrosymbiomonas proteolyticus</name>
    <dbReference type="NCBI Taxonomy" id="2608984"/>
    <lineage>
        <taxon>Bacteria</taxon>
        <taxon>Bacillati</taxon>
        <taxon>Armatimonadota</taxon>
        <taxon>Armatimonadota incertae sedis</taxon>
        <taxon>Candidatus Nitrosymbiomonas</taxon>
    </lineage>
</organism>
<gene>
    <name evidence="1" type="ORF">NPRO_11370</name>
</gene>
<name>A0A809RUR5_9BACT</name>
<protein>
    <submittedName>
        <fullName evidence="1">Mitochondrial biogenesis AIM24</fullName>
    </submittedName>
</protein>
<dbReference type="EMBL" id="AP021858">
    <property type="protein sequence ID" value="BBO23542.1"/>
    <property type="molecule type" value="Genomic_DNA"/>
</dbReference>
<evidence type="ECO:0000313" key="2">
    <source>
        <dbReference type="Proteomes" id="UP000662873"/>
    </source>
</evidence>
<dbReference type="NCBIfam" id="TIGR00266">
    <property type="entry name" value="TIGR00266 family protein"/>
    <property type="match status" value="1"/>
</dbReference>
<sequence>MNYEILYQPSFAVARMMLEPGDSIRAESGAMVSMSPTITVESKMAGGLGKAIGRLFGGESLFQSTFTADRGAGEVLLAPAAVGDIVPLQLSHQGYMVTSGCYLAGDTSLEMETKLSGRSFFAGEGLFILRVFGTGTLLVSSFGAVHAVRLMEGQPYIVDTGHIVAFSDGMNFTIRRAAKSWLGSFTSGEGFVAEFVGPGILYIQTRSPQGFGPWVSQFIPSKG</sequence>
<proteinExistence type="predicted"/>
<dbReference type="Proteomes" id="UP000662873">
    <property type="component" value="Chromosome"/>
</dbReference>
<accession>A0A809RUR5</accession>
<dbReference type="PANTHER" id="PTHR43657">
    <property type="entry name" value="TRYPTOPHAN RNA-BINDING ATTENUATOR PROTEIN-LIKE PROTEIN"/>
    <property type="match status" value="1"/>
</dbReference>
<dbReference type="Gene3D" id="3.60.160.10">
    <property type="entry name" value="Mitochondrial biogenesis AIM24"/>
    <property type="match status" value="1"/>
</dbReference>
<evidence type="ECO:0000313" key="1">
    <source>
        <dbReference type="EMBL" id="BBO23542.1"/>
    </source>
</evidence>
<dbReference type="InterPro" id="IPR016031">
    <property type="entry name" value="Trp_RNA-bd_attenuator-like_dom"/>
</dbReference>
<dbReference type="KEGG" id="npy:NPRO_11370"/>
<dbReference type="AlphaFoldDB" id="A0A809RUR5"/>
<dbReference type="PANTHER" id="PTHR43657:SF1">
    <property type="entry name" value="ALTERED INHERITANCE OF MITOCHONDRIA PROTEIN 24, MITOCHONDRIAL"/>
    <property type="match status" value="1"/>
</dbReference>
<dbReference type="InterPro" id="IPR036983">
    <property type="entry name" value="AIM24_sf"/>
</dbReference>